<evidence type="ECO:0000313" key="6">
    <source>
        <dbReference type="EMBL" id="CAG8979998.1"/>
    </source>
</evidence>
<dbReference type="Gene3D" id="3.20.20.70">
    <property type="entry name" value="Aldolase class I"/>
    <property type="match status" value="1"/>
</dbReference>
<dbReference type="InterPro" id="IPR004352">
    <property type="entry name" value="GH114_TIM-barrel"/>
</dbReference>
<dbReference type="OrthoDB" id="2108802at2759"/>
<organism evidence="6 7">
    <name type="scientific">Hymenoscyphus albidus</name>
    <dbReference type="NCBI Taxonomy" id="595503"/>
    <lineage>
        <taxon>Eukaryota</taxon>
        <taxon>Fungi</taxon>
        <taxon>Dikarya</taxon>
        <taxon>Ascomycota</taxon>
        <taxon>Pezizomycotina</taxon>
        <taxon>Leotiomycetes</taxon>
        <taxon>Helotiales</taxon>
        <taxon>Helotiaceae</taxon>
        <taxon>Hymenoscyphus</taxon>
    </lineage>
</organism>
<dbReference type="InterPro" id="IPR013785">
    <property type="entry name" value="Aldolase_TIM"/>
</dbReference>
<evidence type="ECO:0000256" key="1">
    <source>
        <dbReference type="ARBA" id="ARBA00001255"/>
    </source>
</evidence>
<protein>
    <recommendedName>
        <fullName evidence="2">alpha-galactosidase</fullName>
        <ecNumber evidence="2">3.2.1.22</ecNumber>
    </recommendedName>
</protein>
<reference evidence="6" key="1">
    <citation type="submission" date="2021-07" db="EMBL/GenBank/DDBJ databases">
        <authorList>
            <person name="Durling M."/>
        </authorList>
    </citation>
    <scope>NUCLEOTIDE SEQUENCE</scope>
</reference>
<evidence type="ECO:0000256" key="2">
    <source>
        <dbReference type="ARBA" id="ARBA00012755"/>
    </source>
</evidence>
<dbReference type="Proteomes" id="UP000701801">
    <property type="component" value="Unassembled WGS sequence"/>
</dbReference>
<dbReference type="EC" id="3.2.1.22" evidence="2"/>
<feature type="chain" id="PRO_5040163014" description="alpha-galactosidase" evidence="4">
    <location>
        <begin position="21"/>
        <end position="508"/>
    </location>
</feature>
<dbReference type="GO" id="GO:0004557">
    <property type="term" value="F:alpha-galactosidase activity"/>
    <property type="evidence" value="ECO:0007669"/>
    <property type="project" value="UniProtKB-EC"/>
</dbReference>
<dbReference type="InterPro" id="IPR017853">
    <property type="entry name" value="GH"/>
</dbReference>
<dbReference type="AlphaFoldDB" id="A0A9N9LU93"/>
<dbReference type="Pfam" id="PF03537">
    <property type="entry name" value="Glyco_hydro_114"/>
    <property type="match status" value="1"/>
</dbReference>
<evidence type="ECO:0000256" key="4">
    <source>
        <dbReference type="SAM" id="SignalP"/>
    </source>
</evidence>
<comment type="caution">
    <text evidence="6">The sequence shown here is derived from an EMBL/GenBank/DDBJ whole genome shotgun (WGS) entry which is preliminary data.</text>
</comment>
<comment type="catalytic activity">
    <reaction evidence="1">
        <text>Hydrolysis of terminal, non-reducing alpha-D-galactose residues in alpha-D-galactosides, including galactose oligosaccharides, galactomannans and galactolipids.</text>
        <dbReference type="EC" id="3.2.1.22"/>
    </reaction>
</comment>
<dbReference type="PANTHER" id="PTHR35273:SF2">
    <property type="entry name" value="ALPHA-GALACTOSIDASE"/>
    <property type="match status" value="1"/>
</dbReference>
<proteinExistence type="predicted"/>
<gene>
    <name evidence="6" type="ORF">HYALB_00005171</name>
</gene>
<name>A0A9N9LU93_9HELO</name>
<evidence type="ECO:0000256" key="3">
    <source>
        <dbReference type="SAM" id="MobiDB-lite"/>
    </source>
</evidence>
<feature type="signal peptide" evidence="4">
    <location>
        <begin position="1"/>
        <end position="20"/>
    </location>
</feature>
<keyword evidence="4" id="KW-0732">Signal</keyword>
<keyword evidence="7" id="KW-1185">Reference proteome</keyword>
<dbReference type="PANTHER" id="PTHR35273">
    <property type="entry name" value="ALPHA-1,4 POLYGALACTOSAMINIDASE, PUTATIVE (AFU_ORTHOLOGUE AFUA_3G07890)-RELATED"/>
    <property type="match status" value="1"/>
</dbReference>
<feature type="region of interest" description="Disordered" evidence="3">
    <location>
        <begin position="80"/>
        <end position="168"/>
    </location>
</feature>
<accession>A0A9N9LU93</accession>
<dbReference type="SUPFAM" id="SSF51445">
    <property type="entry name" value="(Trans)glycosidases"/>
    <property type="match status" value="1"/>
</dbReference>
<evidence type="ECO:0000313" key="7">
    <source>
        <dbReference type="Proteomes" id="UP000701801"/>
    </source>
</evidence>
<dbReference type="EMBL" id="CAJVRM010000351">
    <property type="protein sequence ID" value="CAG8979998.1"/>
    <property type="molecule type" value="Genomic_DNA"/>
</dbReference>
<feature type="domain" description="Glycoside-hydrolase family GH114 TIM-barrel" evidence="5">
    <location>
        <begin position="277"/>
        <end position="504"/>
    </location>
</feature>
<evidence type="ECO:0000259" key="5">
    <source>
        <dbReference type="Pfam" id="PF03537"/>
    </source>
</evidence>
<sequence length="508" mass="53648">MRSALNIALALAAFTQATSAAALPEKRPNLGLNKWKHHSHRPSGTGKFHVPANATRTAGPGTTVVSVPDATVFSTFTVTATSTPIGDDPAPPTPTEGTPEGGEELPTGGNDESGNSGVINAPPQSGGPEENNGISENIPGDKNENSNENSGDFGAIISLPTPSNSEDDTKFPTLTLPASYRPTGFLNATGISGSPYGTVSLTIDTAAGPTTFPSSTSYASSPPILPSSSEDGEDTVIIQTVVPIPASTSASTAAPLASTSTRAVSDGSQWKPAVGATWQIQLHGTVADANLPVDIYDIDLIESTPTLISTLHANNKKVICYFSAGSFESWRPDAASFTSSDKGSPLEGWDDEWWLNTNSANVRTIMKARLDLAKSKGCDGVDPDNVDVYSNYNGLGITKQDSLAYLQFLSTETRARGMAMGMKNGLDMVTQLLDDMDFHVNESCLEFSECEKLVPFIAAGKPVFHIEYPASAPRIAKDVVDRKCKEKADKNFSSLLKNVELDAWVQTC</sequence>